<reference evidence="2" key="4">
    <citation type="submission" date="2017-01" db="UniProtKB">
        <authorList>
            <consortium name="EnsemblFungi"/>
        </authorList>
    </citation>
    <scope>IDENTIFICATION</scope>
    <source>
        <strain evidence="2">PH-1 / ATCC MYA-4620 / FGSC 9075 / NRRL 31084</strain>
    </source>
</reference>
<dbReference type="EnsemblFungi" id="CEF78551">
    <property type="protein sequence ID" value="CEF78551"/>
    <property type="gene ID" value="FGRRES_15199"/>
</dbReference>
<protein>
    <submittedName>
        <fullName evidence="1">Chromosome 2, complete genome</fullName>
    </submittedName>
</protein>
<reference evidence="2 3" key="2">
    <citation type="journal article" date="2010" name="Nature">
        <title>Comparative genomics reveals mobile pathogenicity chromosomes in Fusarium.</title>
        <authorList>
            <person name="Ma L.J."/>
            <person name="van der Does H.C."/>
            <person name="Borkovich K.A."/>
            <person name="Coleman J.J."/>
            <person name="Daboussi M.J."/>
            <person name="Di Pietro A."/>
            <person name="Dufresne M."/>
            <person name="Freitag M."/>
            <person name="Grabherr M."/>
            <person name="Henrissat B."/>
            <person name="Houterman P.M."/>
            <person name="Kang S."/>
            <person name="Shim W.B."/>
            <person name="Woloshuk C."/>
            <person name="Xie X."/>
            <person name="Xu J.R."/>
            <person name="Antoniw J."/>
            <person name="Baker S.E."/>
            <person name="Bluhm B.H."/>
            <person name="Breakspear A."/>
            <person name="Brown D.W."/>
            <person name="Butchko R.A."/>
            <person name="Chapman S."/>
            <person name="Coulson R."/>
            <person name="Coutinho P.M."/>
            <person name="Danchin E.G."/>
            <person name="Diener A."/>
            <person name="Gale L.R."/>
            <person name="Gardiner D.M."/>
            <person name="Goff S."/>
            <person name="Hammond-Kosack K.E."/>
            <person name="Hilburn K."/>
            <person name="Hua-Van A."/>
            <person name="Jonkers W."/>
            <person name="Kazan K."/>
            <person name="Kodira C.D."/>
            <person name="Koehrsen M."/>
            <person name="Kumar L."/>
            <person name="Lee Y.H."/>
            <person name="Li L."/>
            <person name="Manners J.M."/>
            <person name="Miranda-Saavedra D."/>
            <person name="Mukherjee M."/>
            <person name="Park G."/>
            <person name="Park J."/>
            <person name="Park S.Y."/>
            <person name="Proctor R.H."/>
            <person name="Regev A."/>
            <person name="Ruiz-Roldan M.C."/>
            <person name="Sain D."/>
            <person name="Sakthikumar S."/>
            <person name="Sykes S."/>
            <person name="Schwartz D.C."/>
            <person name="Turgeon B.G."/>
            <person name="Wapinski I."/>
            <person name="Yoder O."/>
            <person name="Young S."/>
            <person name="Zeng Q."/>
            <person name="Zhou S."/>
            <person name="Galagan J."/>
            <person name="Cuomo C.A."/>
            <person name="Kistler H.C."/>
            <person name="Rep M."/>
        </authorList>
    </citation>
    <scope>GENOME REANNOTATION</scope>
    <source>
        <strain evidence="3">ATCC MYA-4620 / CBS 123657 / FGSC 9075 / NRRL 31084 / PH-1</strain>
        <strain evidence="2">PH-1 / ATCC MYA-4620 / FGSC 9075 / NRRL 31084</strain>
    </source>
</reference>
<evidence type="ECO:0000313" key="2">
    <source>
        <dbReference type="EnsemblFungi" id="CEF78551"/>
    </source>
</evidence>
<dbReference type="VEuPathDB" id="FungiDB:FGRAMPH1_01G13495"/>
<dbReference type="Proteomes" id="UP000070720">
    <property type="component" value="Chromosome 2"/>
</dbReference>
<reference evidence="2 3" key="1">
    <citation type="journal article" date="2007" name="Science">
        <title>The Fusarium graminearum genome reveals a link between localized polymorphism and pathogen specialization.</title>
        <authorList>
            <person name="Cuomo C.A."/>
            <person name="Gueldener U."/>
            <person name="Xu J.-R."/>
            <person name="Trail F."/>
            <person name="Turgeon B.G."/>
            <person name="Di Pietro A."/>
            <person name="Walton J.D."/>
            <person name="Ma L.-J."/>
            <person name="Baker S.E."/>
            <person name="Rep M."/>
            <person name="Adam G."/>
            <person name="Antoniw J."/>
            <person name="Baldwin T."/>
            <person name="Calvo S.E."/>
            <person name="Chang Y.-L."/>
            <person name="DeCaprio D."/>
            <person name="Gale L.R."/>
            <person name="Gnerre S."/>
            <person name="Goswami R.S."/>
            <person name="Hammond-Kosack K."/>
            <person name="Harris L.J."/>
            <person name="Hilburn K."/>
            <person name="Kennell J.C."/>
            <person name="Kroken S."/>
            <person name="Magnuson J.K."/>
            <person name="Mannhaupt G."/>
            <person name="Mauceli E.W."/>
            <person name="Mewes H.-W."/>
            <person name="Mitterbauer R."/>
            <person name="Muehlbauer G."/>
            <person name="Muensterkoetter M."/>
            <person name="Nelson D."/>
            <person name="O'Donnell K."/>
            <person name="Ouellet T."/>
            <person name="Qi W."/>
            <person name="Quesneville H."/>
            <person name="Roncero M.I.G."/>
            <person name="Seong K.-Y."/>
            <person name="Tetko I.V."/>
            <person name="Urban M."/>
            <person name="Waalwijk C."/>
            <person name="Ward T.J."/>
            <person name="Yao J."/>
            <person name="Birren B.W."/>
            <person name="Kistler H.C."/>
        </authorList>
    </citation>
    <scope>NUCLEOTIDE SEQUENCE [LARGE SCALE GENOMIC DNA]</scope>
    <source>
        <strain evidence="3">ATCC MYA-4620 / CBS 123657 / FGSC 9075 / NRRL 31084 / PH-1</strain>
        <strain evidence="2">PH-1 / ATCC MYA-4620 / FGSC 9075 / NRRL 31084</strain>
    </source>
</reference>
<accession>A0A0E0S4X6</accession>
<dbReference type="InParanoid" id="A0A098DKU1"/>
<gene>
    <name evidence="1" type="ORF">FGRAMPH1_01T13495</name>
</gene>
<sequence length="71" mass="7836">MCHTDYRDVMCPACGDEKGLPVVVSKLDCTVKDTDDCVQTKSTEFDLITCADCVQAQAEEEEQGYMYSSGK</sequence>
<evidence type="ECO:0000313" key="3">
    <source>
        <dbReference type="Proteomes" id="UP000070720"/>
    </source>
</evidence>
<evidence type="ECO:0000313" key="1">
    <source>
        <dbReference type="EMBL" id="CEF78551.1"/>
    </source>
</evidence>
<accession>A0A098DKU1</accession>
<name>A0A098DKU1_GIBZE</name>
<reference evidence="1 3" key="3">
    <citation type="journal article" date="2015" name="BMC Genomics">
        <title>The completed genome sequence of the pathogenic ascomycete fungus Fusarium graminearum.</title>
        <authorList>
            <person name="King R."/>
            <person name="Urban M."/>
            <person name="Hammond-Kosack M.C."/>
            <person name="Hassani-Pak K."/>
            <person name="Hammond-Kosack K.E."/>
        </authorList>
    </citation>
    <scope>NUCLEOTIDE SEQUENCE [LARGE SCALE GENOMIC DNA]</scope>
    <source>
        <strain evidence="3">ATCC MYA-4620 / CBS 123657 / FGSC 9075 / NRRL 31084 / PH-1</strain>
        <strain evidence="1">PH-1</strain>
    </source>
</reference>
<proteinExistence type="predicted"/>
<dbReference type="EMBL" id="HG970333">
    <property type="protein sequence ID" value="CEF78551.1"/>
    <property type="molecule type" value="Genomic_DNA"/>
</dbReference>
<organism evidence="1 3">
    <name type="scientific">Gibberella zeae (strain ATCC MYA-4620 / CBS 123657 / FGSC 9075 / NRRL 31084 / PH-1)</name>
    <name type="common">Wheat head blight fungus</name>
    <name type="synonym">Fusarium graminearum</name>
    <dbReference type="NCBI Taxonomy" id="229533"/>
    <lineage>
        <taxon>Eukaryota</taxon>
        <taxon>Fungi</taxon>
        <taxon>Dikarya</taxon>
        <taxon>Ascomycota</taxon>
        <taxon>Pezizomycotina</taxon>
        <taxon>Sordariomycetes</taxon>
        <taxon>Hypocreomycetidae</taxon>
        <taxon>Hypocreales</taxon>
        <taxon>Nectriaceae</taxon>
        <taxon>Fusarium</taxon>
    </lineage>
</organism>
<dbReference type="AlphaFoldDB" id="A0A098DKU1"/>
<keyword evidence="3" id="KW-1185">Reference proteome</keyword>